<keyword evidence="4" id="KW-0479">Metal-binding</keyword>
<dbReference type="KEGG" id="abi:Aboo_1435"/>
<dbReference type="PROSITE" id="PS51987">
    <property type="entry name" value="GS_CATALYTIC"/>
    <property type="match status" value="1"/>
</dbReference>
<dbReference type="Gene3D" id="3.30.590.10">
    <property type="entry name" value="Glutamine synthetase/guanido kinase, catalytic domain"/>
    <property type="match status" value="1"/>
</dbReference>
<evidence type="ECO:0000259" key="11">
    <source>
        <dbReference type="PROSITE" id="PS51987"/>
    </source>
</evidence>
<dbReference type="PROSITE" id="PS51986">
    <property type="entry name" value="GS_BETA_GRASP"/>
    <property type="match status" value="1"/>
</dbReference>
<keyword evidence="13" id="KW-1185">Reference proteome</keyword>
<dbReference type="FunFam" id="3.30.590.10:FF:000003">
    <property type="entry name" value="Glutamine synthetase 2"/>
    <property type="match status" value="1"/>
</dbReference>
<feature type="domain" description="GS catalytic" evidence="11">
    <location>
        <begin position="101"/>
        <end position="437"/>
    </location>
</feature>
<dbReference type="GO" id="GO:0006542">
    <property type="term" value="P:glutamine biosynthetic process"/>
    <property type="evidence" value="ECO:0007669"/>
    <property type="project" value="InterPro"/>
</dbReference>
<dbReference type="SUPFAM" id="SSF54368">
    <property type="entry name" value="Glutamine synthetase, N-terminal domain"/>
    <property type="match status" value="1"/>
</dbReference>
<dbReference type="AlphaFoldDB" id="B5ICZ5"/>
<dbReference type="EMBL" id="CP001941">
    <property type="protein sequence ID" value="ADD09242.1"/>
    <property type="molecule type" value="Genomic_DNA"/>
</dbReference>
<keyword evidence="5" id="KW-0547">Nucleotide-binding</keyword>
<evidence type="ECO:0000256" key="3">
    <source>
        <dbReference type="ARBA" id="ARBA00022598"/>
    </source>
</evidence>
<feature type="domain" description="GS beta-grasp" evidence="10">
    <location>
        <begin position="12"/>
        <end position="94"/>
    </location>
</feature>
<dbReference type="SMART" id="SM01230">
    <property type="entry name" value="Gln-synt_C"/>
    <property type="match status" value="1"/>
</dbReference>
<evidence type="ECO:0000256" key="1">
    <source>
        <dbReference type="ARBA" id="ARBA00001946"/>
    </source>
</evidence>
<evidence type="ECO:0000256" key="9">
    <source>
        <dbReference type="RuleBase" id="RU000384"/>
    </source>
</evidence>
<organism evidence="12 13">
    <name type="scientific">Aciduliprofundum boonei (strain DSM 19572 / T469)</name>
    <dbReference type="NCBI Taxonomy" id="439481"/>
    <lineage>
        <taxon>Archaea</taxon>
        <taxon>Methanobacteriati</taxon>
        <taxon>Thermoplasmatota</taxon>
        <taxon>DHVE2 group</taxon>
        <taxon>Candidatus Aciduliprofundum</taxon>
    </lineage>
</organism>
<dbReference type="eggNOG" id="arCOG01909">
    <property type="taxonomic scope" value="Archaea"/>
</dbReference>
<dbReference type="PANTHER" id="PTHR43785">
    <property type="entry name" value="GAMMA-GLUTAMYLPUTRESCINE SYNTHETASE"/>
    <property type="match status" value="1"/>
</dbReference>
<dbReference type="Proteomes" id="UP000001400">
    <property type="component" value="Chromosome"/>
</dbReference>
<dbReference type="HOGENOM" id="CLU_017290_1_3_2"/>
<dbReference type="RefSeq" id="WP_008084109.1">
    <property type="nucleotide sequence ID" value="NC_013926.1"/>
</dbReference>
<dbReference type="GO" id="GO:0004356">
    <property type="term" value="F:glutamine synthetase activity"/>
    <property type="evidence" value="ECO:0007669"/>
    <property type="project" value="InterPro"/>
</dbReference>
<dbReference type="GeneID" id="8828400"/>
<evidence type="ECO:0000256" key="2">
    <source>
        <dbReference type="ARBA" id="ARBA00009897"/>
    </source>
</evidence>
<dbReference type="STRING" id="439481.Aboo_1435"/>
<dbReference type="InterPro" id="IPR014746">
    <property type="entry name" value="Gln_synth/guanido_kin_cat_dom"/>
</dbReference>
<protein>
    <submittedName>
        <fullName evidence="12">Glutamine synthetase, type I</fullName>
    </submittedName>
</protein>
<evidence type="ECO:0000256" key="5">
    <source>
        <dbReference type="ARBA" id="ARBA00022741"/>
    </source>
</evidence>
<evidence type="ECO:0000256" key="4">
    <source>
        <dbReference type="ARBA" id="ARBA00022723"/>
    </source>
</evidence>
<evidence type="ECO:0000256" key="8">
    <source>
        <dbReference type="PROSITE-ProRule" id="PRU01330"/>
    </source>
</evidence>
<comment type="similarity">
    <text evidence="2 8 9">Belongs to the glutamine synthetase family.</text>
</comment>
<dbReference type="Gene3D" id="3.10.20.70">
    <property type="entry name" value="Glutamine synthetase, N-terminal domain"/>
    <property type="match status" value="1"/>
</dbReference>
<evidence type="ECO:0000313" key="12">
    <source>
        <dbReference type="EMBL" id="ADD09242.1"/>
    </source>
</evidence>
<dbReference type="Pfam" id="PF03951">
    <property type="entry name" value="Gln-synt_N"/>
    <property type="match status" value="1"/>
</dbReference>
<dbReference type="InterPro" id="IPR027303">
    <property type="entry name" value="Gln_synth_gly_rich_site"/>
</dbReference>
<keyword evidence="6" id="KW-0067">ATP-binding</keyword>
<dbReference type="PROSITE" id="PS00181">
    <property type="entry name" value="GLNA_ATP"/>
    <property type="match status" value="1"/>
</dbReference>
<dbReference type="OrthoDB" id="36124at2157"/>
<sequence length="437" mass="49751">MQEEILKNVREKRVKYIHLQFMDILGQVKSVMIPNIMLEKALSEGIVFDGSSIAGYATIDESDMRAVPDANTFQIMPDDPKTATIICDTYLPNGKRFEGDPRYVLQRILKKAEDKGFRFVTGPEFEFFLFKMNDGKPSLEPNDYGGYFDFGPVDKGEEVRKEIVGIFADMGYKPEATHHEVAPGQHEIDLRYGYALTIADRILTLKAMIKRVALKHGLYATFMPKPIFGINGTGMHVHQSLLTLDFEGNKFYDPNGKWQLSDIALHYIGGLLKHADETTAILNSWVNSYKRLVPGYEAPVYISWANLNRSALIRVPAGRGIKTRIELRNPDPAGNPYLQFAVMLAAGLDGIEKKIEPPEPVEQNIYAMSPDERREKGIKSLPESLGEALHHLSRSEFMKNILGEHIFNHFLHVKRREWEDYRAQVTQWEIDNLLPIL</sequence>
<dbReference type="GO" id="GO:0046872">
    <property type="term" value="F:metal ion binding"/>
    <property type="evidence" value="ECO:0007669"/>
    <property type="project" value="UniProtKB-KW"/>
</dbReference>
<evidence type="ECO:0000313" key="13">
    <source>
        <dbReference type="Proteomes" id="UP000001400"/>
    </source>
</evidence>
<proteinExistence type="inferred from homology"/>
<dbReference type="InterPro" id="IPR008147">
    <property type="entry name" value="Gln_synt_N"/>
</dbReference>
<evidence type="ECO:0000256" key="6">
    <source>
        <dbReference type="ARBA" id="ARBA00022840"/>
    </source>
</evidence>
<accession>B5ICZ5</accession>
<dbReference type="GO" id="GO:0005524">
    <property type="term" value="F:ATP binding"/>
    <property type="evidence" value="ECO:0007669"/>
    <property type="project" value="UniProtKB-KW"/>
</dbReference>
<comment type="cofactor">
    <cofactor evidence="1">
        <name>Mg(2+)</name>
        <dbReference type="ChEBI" id="CHEBI:18420"/>
    </cofactor>
</comment>
<name>B5ICZ5_ACIB4</name>
<dbReference type="Pfam" id="PF00120">
    <property type="entry name" value="Gln-synt_C"/>
    <property type="match status" value="1"/>
</dbReference>
<dbReference type="PANTHER" id="PTHR43785:SF12">
    <property type="entry name" value="TYPE-1 GLUTAMINE SYNTHETASE 2"/>
    <property type="match status" value="1"/>
</dbReference>
<keyword evidence="3" id="KW-0436">Ligase</keyword>
<dbReference type="InterPro" id="IPR036651">
    <property type="entry name" value="Gln_synt_N_sf"/>
</dbReference>
<dbReference type="SUPFAM" id="SSF55931">
    <property type="entry name" value="Glutamine synthetase/guanido kinase"/>
    <property type="match status" value="1"/>
</dbReference>
<evidence type="ECO:0000259" key="10">
    <source>
        <dbReference type="PROSITE" id="PS51986"/>
    </source>
</evidence>
<dbReference type="InterPro" id="IPR008146">
    <property type="entry name" value="Gln_synth_cat_dom"/>
</dbReference>
<evidence type="ECO:0000256" key="7">
    <source>
        <dbReference type="ARBA" id="ARBA00022842"/>
    </source>
</evidence>
<reference evidence="12" key="1">
    <citation type="submission" date="2010-02" db="EMBL/GenBank/DDBJ databases">
        <title>Complete sequence of Aciduliprofundum boonei T469.</title>
        <authorList>
            <consortium name="US DOE Joint Genome Institute"/>
            <person name="Lucas S."/>
            <person name="Copeland A."/>
            <person name="Lapidus A."/>
            <person name="Cheng J.-F."/>
            <person name="Bruce D."/>
            <person name="Goodwin L."/>
            <person name="Pitluck S."/>
            <person name="Saunders E."/>
            <person name="Detter J.C."/>
            <person name="Han C."/>
            <person name="Tapia R."/>
            <person name="Land M."/>
            <person name="Hauser L."/>
            <person name="Kyrpides N."/>
            <person name="Mikhailova N."/>
            <person name="Flores G."/>
            <person name="Reysenbach A.-L."/>
            <person name="Woyke T."/>
        </authorList>
    </citation>
    <scope>NUCLEOTIDE SEQUENCE</scope>
    <source>
        <strain evidence="12">T469</strain>
    </source>
</reference>
<keyword evidence="7" id="KW-0460">Magnesium</keyword>
<gene>
    <name evidence="12" type="ordered locus">Aboo_1435</name>
</gene>